<name>A0A401WB53_STREY</name>
<dbReference type="EMBL" id="BHZD01000001">
    <property type="protein sequence ID" value="GCD46531.1"/>
    <property type="molecule type" value="Genomic_DNA"/>
</dbReference>
<dbReference type="GO" id="GO:1901605">
    <property type="term" value="P:alpha-amino acid metabolic process"/>
    <property type="evidence" value="ECO:0007669"/>
    <property type="project" value="UniProtKB-ARBA"/>
</dbReference>
<dbReference type="PANTHER" id="PTHR10314">
    <property type="entry name" value="CYSTATHIONINE BETA-SYNTHASE"/>
    <property type="match status" value="1"/>
</dbReference>
<proteinExistence type="predicted"/>
<dbReference type="InterPro" id="IPR050214">
    <property type="entry name" value="Cys_Synth/Cystath_Beta-Synth"/>
</dbReference>
<accession>A0A401WB53</accession>
<dbReference type="SUPFAM" id="SSF53686">
    <property type="entry name" value="Tryptophan synthase beta subunit-like PLP-dependent enzymes"/>
    <property type="match status" value="1"/>
</dbReference>
<evidence type="ECO:0000256" key="1">
    <source>
        <dbReference type="ARBA" id="ARBA00001933"/>
    </source>
</evidence>
<dbReference type="CDD" id="cd01561">
    <property type="entry name" value="CBS_like"/>
    <property type="match status" value="1"/>
</dbReference>
<dbReference type="Pfam" id="PF00291">
    <property type="entry name" value="PALP"/>
    <property type="match status" value="1"/>
</dbReference>
<evidence type="ECO:0000256" key="2">
    <source>
        <dbReference type="ARBA" id="ARBA00022898"/>
    </source>
</evidence>
<evidence type="ECO:0000313" key="4">
    <source>
        <dbReference type="EMBL" id="GCD46531.1"/>
    </source>
</evidence>
<evidence type="ECO:0000259" key="3">
    <source>
        <dbReference type="Pfam" id="PF00291"/>
    </source>
</evidence>
<dbReference type="RefSeq" id="WP_174857251.1">
    <property type="nucleotide sequence ID" value="NZ_BHZD01000001.1"/>
</dbReference>
<keyword evidence="2" id="KW-0663">Pyridoxal phosphate</keyword>
<organism evidence="4 5">
    <name type="scientific">Streptomyces paromomycinus</name>
    <name type="common">Streptomyces rimosus subsp. paromomycinus</name>
    <dbReference type="NCBI Taxonomy" id="92743"/>
    <lineage>
        <taxon>Bacteria</taxon>
        <taxon>Bacillati</taxon>
        <taxon>Actinomycetota</taxon>
        <taxon>Actinomycetes</taxon>
        <taxon>Kitasatosporales</taxon>
        <taxon>Streptomycetaceae</taxon>
        <taxon>Streptomyces</taxon>
    </lineage>
</organism>
<gene>
    <name evidence="4" type="ORF">GKJPGBOP_06281</name>
</gene>
<keyword evidence="5" id="KW-1185">Reference proteome</keyword>
<reference evidence="4 5" key="1">
    <citation type="submission" date="2018-11" db="EMBL/GenBank/DDBJ databases">
        <title>Whole genome sequence of Streptomyces paromomycinus NBRC 15454(T).</title>
        <authorList>
            <person name="Komaki H."/>
            <person name="Tamura T."/>
        </authorList>
    </citation>
    <scope>NUCLEOTIDE SEQUENCE [LARGE SCALE GENOMIC DNA]</scope>
    <source>
        <strain evidence="4 5">NBRC 15454</strain>
    </source>
</reference>
<dbReference type="AlphaFoldDB" id="A0A401WB53"/>
<comment type="caution">
    <text evidence="4">The sequence shown here is derived from an EMBL/GenBank/DDBJ whole genome shotgun (WGS) entry which is preliminary data.</text>
</comment>
<dbReference type="InterPro" id="IPR001926">
    <property type="entry name" value="TrpB-like_PALP"/>
</dbReference>
<dbReference type="InterPro" id="IPR036052">
    <property type="entry name" value="TrpB-like_PALP_sf"/>
</dbReference>
<sequence length="322" mass="35162">MSTTSPGAETGRTPLYELRHIAEPGAARIFAKCEFRNPTGSHKDRVFSYMIDELEQAGTISPGMTLVECSTGNGGAALSRVGAQRGYRIVVIMPEGMTEERRKQIASWGGTVVETSADGFLLEGEETARRYVAEHLGSHFLDQSTNQLNWRAWRSCGRELVADLRAAGETPGHFICSIGTGGTFTGIADVLKSAHPALRTWAVEVDRSAALYAKRHGLPFEHHSHNMMGLGPGKVPANLREELVDEVELITGDDGWNTMKRLISEEGLPVGPTAGGNIFAAQRLARTLPPEEIVVTVLFDSAWKYLSIWDGRYEQYGAETDS</sequence>
<comment type="cofactor">
    <cofactor evidence="1">
        <name>pyridoxal 5'-phosphate</name>
        <dbReference type="ChEBI" id="CHEBI:597326"/>
    </cofactor>
</comment>
<dbReference type="Proteomes" id="UP000286746">
    <property type="component" value="Unassembled WGS sequence"/>
</dbReference>
<dbReference type="Gene3D" id="3.40.50.1100">
    <property type="match status" value="2"/>
</dbReference>
<protein>
    <submittedName>
        <fullName evidence="4">Cysteine synthase</fullName>
    </submittedName>
</protein>
<feature type="domain" description="Tryptophan synthase beta chain-like PALP" evidence="3">
    <location>
        <begin position="10"/>
        <end position="298"/>
    </location>
</feature>
<evidence type="ECO:0000313" key="5">
    <source>
        <dbReference type="Proteomes" id="UP000286746"/>
    </source>
</evidence>